<dbReference type="AlphaFoldDB" id="A0A6J7J7W9"/>
<organism evidence="2">
    <name type="scientific">freshwater metagenome</name>
    <dbReference type="NCBI Taxonomy" id="449393"/>
    <lineage>
        <taxon>unclassified sequences</taxon>
        <taxon>metagenomes</taxon>
        <taxon>ecological metagenomes</taxon>
    </lineage>
</organism>
<keyword evidence="1" id="KW-0732">Signal</keyword>
<dbReference type="InterPro" id="IPR005519">
    <property type="entry name" value="Acid_phosphat_B-like"/>
</dbReference>
<name>A0A6J7J7W9_9ZZZZ</name>
<dbReference type="InterPro" id="IPR023214">
    <property type="entry name" value="HAD_sf"/>
</dbReference>
<accession>A0A6J7J7W9</accession>
<dbReference type="InterPro" id="IPR036412">
    <property type="entry name" value="HAD-like_sf"/>
</dbReference>
<dbReference type="PANTHER" id="PTHR31284:SF10">
    <property type="entry name" value="ACID PHOSPHATASE-LIKE PROTEIN"/>
    <property type="match status" value="1"/>
</dbReference>
<gene>
    <name evidence="2" type="ORF">UFOPK3772_00812</name>
</gene>
<proteinExistence type="predicted"/>
<dbReference type="Gene3D" id="3.40.50.1000">
    <property type="entry name" value="HAD superfamily/HAD-like"/>
    <property type="match status" value="1"/>
</dbReference>
<protein>
    <submittedName>
        <fullName evidence="2">Unannotated protein</fullName>
    </submittedName>
</protein>
<dbReference type="Pfam" id="PF03767">
    <property type="entry name" value="Acid_phosphat_B"/>
    <property type="match status" value="1"/>
</dbReference>
<reference evidence="2" key="1">
    <citation type="submission" date="2020-05" db="EMBL/GenBank/DDBJ databases">
        <authorList>
            <person name="Chiriac C."/>
            <person name="Salcher M."/>
            <person name="Ghai R."/>
            <person name="Kavagutti S V."/>
        </authorList>
    </citation>
    <scope>NUCLEOTIDE SEQUENCE</scope>
</reference>
<evidence type="ECO:0000256" key="1">
    <source>
        <dbReference type="ARBA" id="ARBA00022729"/>
    </source>
</evidence>
<dbReference type="EMBL" id="CAFBNE010000018">
    <property type="protein sequence ID" value="CAB4939448.1"/>
    <property type="molecule type" value="Genomic_DNA"/>
</dbReference>
<evidence type="ECO:0000313" key="2">
    <source>
        <dbReference type="EMBL" id="CAB4939448.1"/>
    </source>
</evidence>
<dbReference type="SUPFAM" id="SSF56784">
    <property type="entry name" value="HAD-like"/>
    <property type="match status" value="1"/>
</dbReference>
<dbReference type="PANTHER" id="PTHR31284">
    <property type="entry name" value="ACID PHOSPHATASE-LIKE PROTEIN"/>
    <property type="match status" value="1"/>
</dbReference>
<sequence>MRRIVFTLPAAILSLALFVAPASAQVVPVDPGTSAAGKPIWGTGQNLPPLAATVPYFVGPGFAPAVSDYYASGKALRQQKEIAAAAHAWVGNWVDDNCGGKPRSCKATVVFDVDETLLSNYAFYKGTDFTFDQDGWNAFNEACKSPAIVPVRSLYTRLRESGIRVVIMTGRAEATRSWTEGCLEQHGITKWDRLILRSPSEAGLNADEYKSGERAALERAGYRIVASIGDQVSDMSSGYLRAGFLLPNAMYLIP</sequence>